<keyword evidence="1" id="KW-0175">Coiled coil</keyword>
<keyword evidence="2" id="KW-1133">Transmembrane helix</keyword>
<keyword evidence="2" id="KW-0472">Membrane</keyword>
<name>A0A8S5R943_9VIRU</name>
<accession>A0A8S5R943</accession>
<sequence length="659" mass="74352">MNEDIIINIEAKYQQLTNLIETVNELTKSFKMTAKNKNEIQIIVDLLEKAADPIKLANELLAESSKQIEAARKNLEKLVAVGADSASIKQAERQVEKVTERAKYIAKAIKISPAVRKQSKEISNEYELQKELTFRKLLAEQIKKHDEEEAERKQRLYEQQKQIAEKIKQDEIEQYQSKLQALEKLKQQIRSTYEGMVSNESAQALQNFMLSLDPTQQKLAELTTKLQQAQTAFVEFYKVGDSSGLENAKKQIESLKNQIEKTQESQSKSKKGGWLSVLFGRIRNISIYRMIRSVMKWFTSGIQEGLGNLAQYSSDVNDTLSNVNASLNQVRSTLAISFASILKSLEPIISQLSSALVDLINNFNLALAKMQGQNVYLKAKKNVEDYSKSVQKAQKLSFDTFEVLSGSGETSPFEMFEDGDVQKDTNKTSEAFENLLKIIKNLWEIVKEFINFLITSGILQFIVDIVSQIADLINVLMPFIKFIAKALVFNIQSILLATVPVVFVLELIIKLVQSLLTLLKDLFTLNWGELGKNQEKIWKSWKSVDFAKSSWKGFKNSFTNMFTGYANGGIPAKSELFYMNENGVPEALMNTGGSQTNIINQQQLRTLVRDGYIEAMTALGMADGLKLRVDGSRVDDNAFARAIFPALKTESTRWGGNQL</sequence>
<proteinExistence type="predicted"/>
<dbReference type="EMBL" id="BK015841">
    <property type="protein sequence ID" value="DAE27573.1"/>
    <property type="molecule type" value="Genomic_DNA"/>
</dbReference>
<evidence type="ECO:0000313" key="3">
    <source>
        <dbReference type="EMBL" id="DAE27573.1"/>
    </source>
</evidence>
<evidence type="ECO:0000256" key="1">
    <source>
        <dbReference type="SAM" id="Coils"/>
    </source>
</evidence>
<keyword evidence="2" id="KW-0812">Transmembrane</keyword>
<feature type="coiled-coil region" evidence="1">
    <location>
        <begin position="147"/>
        <end position="192"/>
    </location>
</feature>
<reference evidence="3" key="1">
    <citation type="journal article" date="2021" name="Proc. Natl. Acad. Sci. U.S.A.">
        <title>A Catalog of Tens of Thousands of Viruses from Human Metagenomes Reveals Hidden Associations with Chronic Diseases.</title>
        <authorList>
            <person name="Tisza M.J."/>
            <person name="Buck C.B."/>
        </authorList>
    </citation>
    <scope>NUCLEOTIDE SEQUENCE</scope>
    <source>
        <strain evidence="3">Cti5L29</strain>
    </source>
</reference>
<feature type="transmembrane region" description="Helical" evidence="2">
    <location>
        <begin position="449"/>
        <end position="470"/>
    </location>
</feature>
<feature type="transmembrane region" description="Helical" evidence="2">
    <location>
        <begin position="482"/>
        <end position="509"/>
    </location>
</feature>
<protein>
    <submittedName>
        <fullName evidence="3">Chromosome segregation ATPase</fullName>
    </submittedName>
</protein>
<feature type="coiled-coil region" evidence="1">
    <location>
        <begin position="54"/>
        <end position="108"/>
    </location>
</feature>
<evidence type="ECO:0000256" key="2">
    <source>
        <dbReference type="SAM" id="Phobius"/>
    </source>
</evidence>
<organism evidence="3">
    <name type="scientific">virus sp. cti5L29</name>
    <dbReference type="NCBI Taxonomy" id="2826813"/>
    <lineage>
        <taxon>Viruses</taxon>
    </lineage>
</organism>